<dbReference type="SUPFAM" id="SSF53223">
    <property type="entry name" value="Aminoacid dehydrogenase-like, N-terminal domain"/>
    <property type="match status" value="1"/>
</dbReference>
<evidence type="ECO:0000259" key="9">
    <source>
        <dbReference type="Pfam" id="PF01488"/>
    </source>
</evidence>
<feature type="binding site" evidence="8">
    <location>
        <position position="226"/>
    </location>
    <ligand>
        <name>NADP(+)</name>
        <dbReference type="ChEBI" id="CHEBI:58349"/>
    </ligand>
</feature>
<feature type="binding site" evidence="8">
    <location>
        <position position="228"/>
    </location>
    <ligand>
        <name>shikimate</name>
        <dbReference type="ChEBI" id="CHEBI:36208"/>
    </ligand>
</feature>
<dbReference type="Gene3D" id="3.40.50.10860">
    <property type="entry name" value="Leucine Dehydrogenase, chain A, domain 1"/>
    <property type="match status" value="1"/>
</dbReference>
<feature type="domain" description="SDH C-terminal" evidence="11">
    <location>
        <begin position="251"/>
        <end position="276"/>
    </location>
</feature>
<dbReference type="AlphaFoldDB" id="A0A1M6AEY0"/>
<feature type="binding site" evidence="8">
    <location>
        <position position="82"/>
    </location>
    <ligand>
        <name>NADP(+)</name>
        <dbReference type="ChEBI" id="CHEBI:58349"/>
    </ligand>
</feature>
<feature type="domain" description="Quinate/shikimate 5-dehydrogenase/glutamyl-tRNA reductase" evidence="9">
    <location>
        <begin position="121"/>
        <end position="199"/>
    </location>
</feature>
<comment type="pathway">
    <text evidence="1 8">Metabolic intermediate biosynthesis; chorismate biosynthesis; chorismate from D-erythrose 4-phosphate and phosphoenolpyruvate: step 4/7.</text>
</comment>
<comment type="subunit">
    <text evidence="8">Homodimer.</text>
</comment>
<gene>
    <name evidence="8" type="primary">aroE</name>
    <name evidence="12" type="ORF">SAMN02745170_00138</name>
</gene>
<dbReference type="NCBIfam" id="TIGR00507">
    <property type="entry name" value="aroE"/>
    <property type="match status" value="1"/>
</dbReference>
<evidence type="ECO:0000313" key="12">
    <source>
        <dbReference type="EMBL" id="SHI35090.1"/>
    </source>
</evidence>
<dbReference type="GO" id="GO:0009073">
    <property type="term" value="P:aromatic amino acid family biosynthetic process"/>
    <property type="evidence" value="ECO:0007669"/>
    <property type="project" value="UniProtKB-KW"/>
</dbReference>
<evidence type="ECO:0000256" key="8">
    <source>
        <dbReference type="HAMAP-Rule" id="MF_00222"/>
    </source>
</evidence>
<dbReference type="NCBIfam" id="NF001319">
    <property type="entry name" value="PRK00258.3-3"/>
    <property type="match status" value="1"/>
</dbReference>
<dbReference type="GO" id="GO:0050661">
    <property type="term" value="F:NADP binding"/>
    <property type="evidence" value="ECO:0007669"/>
    <property type="project" value="InterPro"/>
</dbReference>
<dbReference type="OrthoDB" id="9792692at2"/>
<dbReference type="Pfam" id="PF08501">
    <property type="entry name" value="Shikimate_dh_N"/>
    <property type="match status" value="1"/>
</dbReference>
<evidence type="ECO:0000259" key="11">
    <source>
        <dbReference type="Pfam" id="PF18317"/>
    </source>
</evidence>
<dbReference type="GO" id="GO:0009423">
    <property type="term" value="P:chorismate biosynthetic process"/>
    <property type="evidence" value="ECO:0007669"/>
    <property type="project" value="UniProtKB-UniRule"/>
</dbReference>
<dbReference type="UniPathway" id="UPA00053">
    <property type="reaction ID" value="UER00087"/>
</dbReference>
<name>A0A1M6AEY0_9FIRM</name>
<dbReference type="InterPro" id="IPR046346">
    <property type="entry name" value="Aminoacid_DH-like_N_sf"/>
</dbReference>
<accession>A0A1M6AEY0</accession>
<dbReference type="Proteomes" id="UP000322917">
    <property type="component" value="Unassembled WGS sequence"/>
</dbReference>
<dbReference type="RefSeq" id="WP_149733079.1">
    <property type="nucleotide sequence ID" value="NZ_FQZD01000004.1"/>
</dbReference>
<dbReference type="InterPro" id="IPR006151">
    <property type="entry name" value="Shikm_DH/Glu-tRNA_Rdtase"/>
</dbReference>
<feature type="active site" description="Proton acceptor" evidence="8">
    <location>
        <position position="70"/>
    </location>
</feature>
<evidence type="ECO:0000256" key="4">
    <source>
        <dbReference type="ARBA" id="ARBA00022857"/>
    </source>
</evidence>
<feature type="domain" description="Shikimate dehydrogenase substrate binding N-terminal" evidence="10">
    <location>
        <begin position="11"/>
        <end position="93"/>
    </location>
</feature>
<evidence type="ECO:0000256" key="5">
    <source>
        <dbReference type="ARBA" id="ARBA00023002"/>
    </source>
</evidence>
<reference evidence="12 13" key="1">
    <citation type="submission" date="2016-11" db="EMBL/GenBank/DDBJ databases">
        <authorList>
            <person name="Varghese N."/>
            <person name="Submissions S."/>
        </authorList>
    </citation>
    <scope>NUCLEOTIDE SEQUENCE [LARGE SCALE GENOMIC DNA]</scope>
    <source>
        <strain evidence="12 13">DSM 15287</strain>
    </source>
</reference>
<protein>
    <recommendedName>
        <fullName evidence="2 8">Shikimate dehydrogenase (NADP(+))</fullName>
        <shortName evidence="8">SDH</shortName>
        <ecNumber evidence="2 8">1.1.1.25</ecNumber>
    </recommendedName>
</protein>
<dbReference type="GO" id="GO:0019632">
    <property type="term" value="P:shikimate metabolic process"/>
    <property type="evidence" value="ECO:0007669"/>
    <property type="project" value="InterPro"/>
</dbReference>
<feature type="binding site" evidence="8">
    <location>
        <position position="91"/>
    </location>
    <ligand>
        <name>shikimate</name>
        <dbReference type="ChEBI" id="CHEBI:36208"/>
    </ligand>
</feature>
<comment type="similarity">
    <text evidence="8">Belongs to the shikimate dehydrogenase family.</text>
</comment>
<evidence type="ECO:0000256" key="2">
    <source>
        <dbReference type="ARBA" id="ARBA00012962"/>
    </source>
</evidence>
<feature type="binding site" evidence="8">
    <location>
        <position position="106"/>
    </location>
    <ligand>
        <name>shikimate</name>
        <dbReference type="ChEBI" id="CHEBI:36208"/>
    </ligand>
</feature>
<dbReference type="HAMAP" id="MF_00222">
    <property type="entry name" value="Shikimate_DH_AroE"/>
    <property type="match status" value="1"/>
</dbReference>
<dbReference type="CDD" id="cd01065">
    <property type="entry name" value="NAD_bind_Shikimate_DH"/>
    <property type="match status" value="1"/>
</dbReference>
<dbReference type="NCBIfam" id="NF001314">
    <property type="entry name" value="PRK00258.2-2"/>
    <property type="match status" value="1"/>
</dbReference>
<keyword evidence="3 8" id="KW-0028">Amino-acid biosynthesis</keyword>
<dbReference type="SUPFAM" id="SSF51735">
    <property type="entry name" value="NAD(P)-binding Rossmann-fold domains"/>
    <property type="match status" value="1"/>
</dbReference>
<evidence type="ECO:0000259" key="10">
    <source>
        <dbReference type="Pfam" id="PF08501"/>
    </source>
</evidence>
<feature type="binding site" evidence="8">
    <location>
        <begin position="19"/>
        <end position="21"/>
    </location>
    <ligand>
        <name>shikimate</name>
        <dbReference type="ChEBI" id="CHEBI:36208"/>
    </ligand>
</feature>
<dbReference type="PANTHER" id="PTHR21089">
    <property type="entry name" value="SHIKIMATE DEHYDROGENASE"/>
    <property type="match status" value="1"/>
</dbReference>
<dbReference type="InterPro" id="IPR036291">
    <property type="entry name" value="NAD(P)-bd_dom_sf"/>
</dbReference>
<dbReference type="InterPro" id="IPR022893">
    <property type="entry name" value="Shikimate_DH_fam"/>
</dbReference>
<evidence type="ECO:0000256" key="7">
    <source>
        <dbReference type="ARBA" id="ARBA00049442"/>
    </source>
</evidence>
<evidence type="ECO:0000256" key="6">
    <source>
        <dbReference type="ARBA" id="ARBA00023141"/>
    </source>
</evidence>
<comment type="catalytic activity">
    <reaction evidence="7 8">
        <text>shikimate + NADP(+) = 3-dehydroshikimate + NADPH + H(+)</text>
        <dbReference type="Rhea" id="RHEA:17737"/>
        <dbReference type="ChEBI" id="CHEBI:15378"/>
        <dbReference type="ChEBI" id="CHEBI:16630"/>
        <dbReference type="ChEBI" id="CHEBI:36208"/>
        <dbReference type="ChEBI" id="CHEBI:57783"/>
        <dbReference type="ChEBI" id="CHEBI:58349"/>
        <dbReference type="EC" id="1.1.1.25"/>
    </reaction>
</comment>
<keyword evidence="6 8" id="KW-0057">Aromatic amino acid biosynthesis</keyword>
<comment type="function">
    <text evidence="8">Involved in the biosynthesis of the chorismate, which leads to the biosynthesis of aromatic amino acids. Catalyzes the reversible NADPH linked reduction of 3-dehydroshikimate (DHSA) to yield shikimate (SA).</text>
</comment>
<comment type="caution">
    <text evidence="8">Lacks conserved residue(s) required for the propagation of feature annotation.</text>
</comment>
<evidence type="ECO:0000256" key="1">
    <source>
        <dbReference type="ARBA" id="ARBA00004871"/>
    </source>
</evidence>
<feature type="binding site" evidence="8">
    <location>
        <position position="66"/>
    </location>
    <ligand>
        <name>shikimate</name>
        <dbReference type="ChEBI" id="CHEBI:36208"/>
    </ligand>
</feature>
<dbReference type="Gene3D" id="3.40.50.720">
    <property type="entry name" value="NAD(P)-binding Rossmann-like Domain"/>
    <property type="match status" value="1"/>
</dbReference>
<dbReference type="EMBL" id="FQZD01000004">
    <property type="protein sequence ID" value="SHI35090.1"/>
    <property type="molecule type" value="Genomic_DNA"/>
</dbReference>
<dbReference type="PANTHER" id="PTHR21089:SF1">
    <property type="entry name" value="BIFUNCTIONAL 3-DEHYDROQUINATE DEHYDRATASE_SHIKIMATE DEHYDROGENASE, CHLOROPLASTIC"/>
    <property type="match status" value="1"/>
</dbReference>
<dbReference type="Pfam" id="PF01488">
    <property type="entry name" value="Shikimate_DH"/>
    <property type="match status" value="1"/>
</dbReference>
<evidence type="ECO:0000313" key="13">
    <source>
        <dbReference type="Proteomes" id="UP000322917"/>
    </source>
</evidence>
<dbReference type="GO" id="GO:0004764">
    <property type="term" value="F:shikimate 3-dehydrogenase (NADP+) activity"/>
    <property type="evidence" value="ECO:0007669"/>
    <property type="project" value="UniProtKB-UniRule"/>
</dbReference>
<evidence type="ECO:0000256" key="3">
    <source>
        <dbReference type="ARBA" id="ARBA00022605"/>
    </source>
</evidence>
<feature type="binding site" evidence="8">
    <location>
        <begin position="130"/>
        <end position="134"/>
    </location>
    <ligand>
        <name>NADP(+)</name>
        <dbReference type="ChEBI" id="CHEBI:58349"/>
    </ligand>
</feature>
<keyword evidence="4 8" id="KW-0521">NADP</keyword>
<keyword evidence="5 8" id="KW-0560">Oxidoreductase</keyword>
<dbReference type="EC" id="1.1.1.25" evidence="2 8"/>
<dbReference type="InterPro" id="IPR041121">
    <property type="entry name" value="SDH_C"/>
</dbReference>
<keyword evidence="13" id="KW-1185">Reference proteome</keyword>
<sequence>MITGKTKKIGIIGWPVGHSQSPAIQNAAFKAAGLDYVYVPLPVKPDKMEAAVEGLKALDFAGANVTIPHKVNIMQYLDKLDESATKIGAVNTIVIREGVCTGYNTDGDGFIKALLTKSVNPSGKKVVILGAGGAARAVVCGLLQQAAASITICARNQEKAMQFLKLFSDSDKITFCLWQEGAEFSEQLSACDILVNCTSLGMSPKLDTQPLVDWQAISKPIAVCDLVYNPLETVFLKTAAALGHKIVTGDGMLIEQGALAFSLWTGCEPPIPVMYQSFKMPD</sequence>
<dbReference type="InterPro" id="IPR013708">
    <property type="entry name" value="Shikimate_DH-bd_N"/>
</dbReference>
<proteinExistence type="inferred from homology"/>
<dbReference type="GO" id="GO:0008652">
    <property type="term" value="P:amino acid biosynthetic process"/>
    <property type="evidence" value="ECO:0007669"/>
    <property type="project" value="UniProtKB-KW"/>
</dbReference>
<dbReference type="Pfam" id="PF18317">
    <property type="entry name" value="SDH_C"/>
    <property type="match status" value="1"/>
</dbReference>
<dbReference type="InterPro" id="IPR011342">
    <property type="entry name" value="Shikimate_DH"/>
</dbReference>
<organism evidence="12 13">
    <name type="scientific">Propionispora hippei DSM 15287</name>
    <dbReference type="NCBI Taxonomy" id="1123003"/>
    <lineage>
        <taxon>Bacteria</taxon>
        <taxon>Bacillati</taxon>
        <taxon>Bacillota</taxon>
        <taxon>Negativicutes</taxon>
        <taxon>Selenomonadales</taxon>
        <taxon>Sporomusaceae</taxon>
        <taxon>Propionispora</taxon>
    </lineage>
</organism>
<feature type="binding site" evidence="8">
    <location>
        <position position="256"/>
    </location>
    <ligand>
        <name>shikimate</name>
        <dbReference type="ChEBI" id="CHEBI:36208"/>
    </ligand>
</feature>
<feature type="binding site" evidence="8">
    <location>
        <position position="249"/>
    </location>
    <ligand>
        <name>NADP(+)</name>
        <dbReference type="ChEBI" id="CHEBI:58349"/>
    </ligand>
</feature>